<reference evidence="1" key="3">
    <citation type="submission" date="2025-09" db="UniProtKB">
        <authorList>
            <consortium name="Ensembl"/>
        </authorList>
    </citation>
    <scope>IDENTIFICATION</scope>
</reference>
<proteinExistence type="predicted"/>
<protein>
    <submittedName>
        <fullName evidence="1">Uncharacterized protein</fullName>
    </submittedName>
</protein>
<keyword evidence="2" id="KW-1185">Reference proteome</keyword>
<dbReference type="HOGENOM" id="CLU_1083879_0_0_1"/>
<accession>H2Z2B9</accession>
<reference evidence="2" key="1">
    <citation type="submission" date="2003-08" db="EMBL/GenBank/DDBJ databases">
        <authorList>
            <person name="Birren B."/>
            <person name="Nusbaum C."/>
            <person name="Abebe A."/>
            <person name="Abouelleil A."/>
            <person name="Adekoya E."/>
            <person name="Ait-zahra M."/>
            <person name="Allen N."/>
            <person name="Allen T."/>
            <person name="An P."/>
            <person name="Anderson M."/>
            <person name="Anderson S."/>
            <person name="Arachchi H."/>
            <person name="Armbruster J."/>
            <person name="Bachantsang P."/>
            <person name="Baldwin J."/>
            <person name="Barry A."/>
            <person name="Bayul T."/>
            <person name="Blitshsteyn B."/>
            <person name="Bloom T."/>
            <person name="Blye J."/>
            <person name="Boguslavskiy L."/>
            <person name="Borowsky M."/>
            <person name="Boukhgalter B."/>
            <person name="Brunache A."/>
            <person name="Butler J."/>
            <person name="Calixte N."/>
            <person name="Calvo S."/>
            <person name="Camarata J."/>
            <person name="Campo K."/>
            <person name="Chang J."/>
            <person name="Cheshatsang Y."/>
            <person name="Citroen M."/>
            <person name="Collymore A."/>
            <person name="Considine T."/>
            <person name="Cook A."/>
            <person name="Cooke P."/>
            <person name="Corum B."/>
            <person name="Cuomo C."/>
            <person name="David R."/>
            <person name="Dawoe T."/>
            <person name="Degray S."/>
            <person name="Dodge S."/>
            <person name="Dooley K."/>
            <person name="Dorje P."/>
            <person name="Dorjee K."/>
            <person name="Dorris L."/>
            <person name="Duffey N."/>
            <person name="Dupes A."/>
            <person name="Elkins T."/>
            <person name="Engels R."/>
            <person name="Erickson J."/>
            <person name="Farina A."/>
            <person name="Faro S."/>
            <person name="Ferreira P."/>
            <person name="Fischer H."/>
            <person name="Fitzgerald M."/>
            <person name="Foley K."/>
            <person name="Gage D."/>
            <person name="Galagan J."/>
            <person name="Gearin G."/>
            <person name="Gnerre S."/>
            <person name="Gnirke A."/>
            <person name="Goyette A."/>
            <person name="Graham J."/>
            <person name="Grandbois E."/>
            <person name="Gyaltsen K."/>
            <person name="Hafez N."/>
            <person name="Hagopian D."/>
            <person name="Hagos B."/>
            <person name="Hall J."/>
            <person name="Hatcher B."/>
            <person name="Heller A."/>
            <person name="Higgins H."/>
            <person name="Honan T."/>
            <person name="Horn A."/>
            <person name="Houde N."/>
            <person name="Hughes L."/>
            <person name="Hulme W."/>
            <person name="Husby E."/>
            <person name="Iliev I."/>
            <person name="Jaffe D."/>
            <person name="Jones C."/>
            <person name="Kamal M."/>
            <person name="Kamat A."/>
            <person name="Kamvysselis M."/>
            <person name="Karlsson E."/>
            <person name="Kells C."/>
            <person name="Kieu A."/>
            <person name="Kisner P."/>
            <person name="Kodira C."/>
            <person name="Kulbokas E."/>
            <person name="Labutti K."/>
            <person name="Lama D."/>
            <person name="Landers T."/>
            <person name="Leger J."/>
            <person name="Levine S."/>
            <person name="Lewis D."/>
            <person name="Lewis T."/>
            <person name="Lindblad-toh K."/>
            <person name="Liu X."/>
            <person name="Lokyitsang T."/>
            <person name="Lokyitsang Y."/>
            <person name="Lucien O."/>
            <person name="Lui A."/>
            <person name="Ma L.J."/>
            <person name="Mabbitt R."/>
            <person name="Macdonald J."/>
            <person name="Maclean C."/>
            <person name="Major J."/>
            <person name="Manning J."/>
            <person name="Marabella R."/>
            <person name="Maru K."/>
            <person name="Matthews C."/>
            <person name="Mauceli E."/>
            <person name="Mccarthy M."/>
            <person name="Mcdonough S."/>
            <person name="Mcghee T."/>
            <person name="Meldrim J."/>
            <person name="Meneus L."/>
            <person name="Mesirov J."/>
            <person name="Mihalev A."/>
            <person name="Mihova T."/>
            <person name="Mikkelsen T."/>
            <person name="Mlenga V."/>
            <person name="Moru K."/>
            <person name="Mozes J."/>
            <person name="Mulrain L."/>
            <person name="Munson G."/>
            <person name="Naylor J."/>
            <person name="Newes C."/>
            <person name="Nguyen C."/>
            <person name="Nguyen N."/>
            <person name="Nguyen T."/>
            <person name="Nicol R."/>
            <person name="Nielsen C."/>
            <person name="Nizzari M."/>
            <person name="Norbu C."/>
            <person name="Norbu N."/>
            <person name="O'donnell P."/>
            <person name="Okoawo O."/>
            <person name="O'leary S."/>
            <person name="Omotosho B."/>
            <person name="O'neill K."/>
            <person name="Osman S."/>
            <person name="Parker S."/>
            <person name="Perrin D."/>
            <person name="Phunkhang P."/>
            <person name="Piqani B."/>
            <person name="Purcell S."/>
            <person name="Rachupka T."/>
            <person name="Ramasamy U."/>
            <person name="Rameau R."/>
            <person name="Ray V."/>
            <person name="Raymond C."/>
            <person name="Retta R."/>
            <person name="Richardson S."/>
            <person name="Rise C."/>
            <person name="Rodriguez J."/>
            <person name="Rogers J."/>
            <person name="Rogov P."/>
            <person name="Rutman M."/>
            <person name="Schupbach R."/>
            <person name="Seaman C."/>
            <person name="Settipalli S."/>
            <person name="Sharpe T."/>
            <person name="Sheridan J."/>
            <person name="Sherpa N."/>
            <person name="Shi J."/>
            <person name="Smirnov S."/>
            <person name="Smith C."/>
            <person name="Sougnez C."/>
            <person name="Spencer B."/>
            <person name="Stalker J."/>
            <person name="Stange-thomann N."/>
            <person name="Stavropoulos S."/>
            <person name="Stetson K."/>
            <person name="Stone C."/>
            <person name="Stone S."/>
            <person name="Stubbs M."/>
            <person name="Talamas J."/>
            <person name="Tchuinga P."/>
            <person name="Tenzing P."/>
            <person name="Tesfaye S."/>
            <person name="Theodore J."/>
            <person name="Thoulutsang Y."/>
            <person name="Topham K."/>
            <person name="Towey S."/>
            <person name="Tsamla T."/>
            <person name="Tsomo N."/>
            <person name="Vallee D."/>
            <person name="Vassiliev H."/>
            <person name="Venkataraman V."/>
            <person name="Vinson J."/>
            <person name="Vo A."/>
            <person name="Wade C."/>
            <person name="Wang S."/>
            <person name="Wangchuk T."/>
            <person name="Wangdi T."/>
            <person name="Whittaker C."/>
            <person name="Wilkinson J."/>
            <person name="Wu Y."/>
            <person name="Wyman D."/>
            <person name="Yadav S."/>
            <person name="Yang S."/>
            <person name="Yang X."/>
            <person name="Yeager S."/>
            <person name="Yee E."/>
            <person name="Young G."/>
            <person name="Zainoun J."/>
            <person name="Zembeck L."/>
            <person name="Zimmer A."/>
            <person name="Zody M."/>
            <person name="Lander E."/>
        </authorList>
    </citation>
    <scope>NUCLEOTIDE SEQUENCE [LARGE SCALE GENOMIC DNA]</scope>
</reference>
<dbReference type="Ensembl" id="ENSCSAVT00000011868.1">
    <property type="protein sequence ID" value="ENSCSAVP00000011731.1"/>
    <property type="gene ID" value="ENSCSAVG00000006880.1"/>
</dbReference>
<evidence type="ECO:0000313" key="2">
    <source>
        <dbReference type="Proteomes" id="UP000007875"/>
    </source>
</evidence>
<organism evidence="1 2">
    <name type="scientific">Ciona savignyi</name>
    <name type="common">Pacific transparent sea squirt</name>
    <dbReference type="NCBI Taxonomy" id="51511"/>
    <lineage>
        <taxon>Eukaryota</taxon>
        <taxon>Metazoa</taxon>
        <taxon>Chordata</taxon>
        <taxon>Tunicata</taxon>
        <taxon>Ascidiacea</taxon>
        <taxon>Phlebobranchia</taxon>
        <taxon>Cionidae</taxon>
        <taxon>Ciona</taxon>
    </lineage>
</organism>
<reference evidence="1" key="2">
    <citation type="submission" date="2025-08" db="UniProtKB">
        <authorList>
            <consortium name="Ensembl"/>
        </authorList>
    </citation>
    <scope>IDENTIFICATION</scope>
</reference>
<dbReference type="AlphaFoldDB" id="H2Z2B9"/>
<sequence length="257" mass="28137">MDVLETTKFQSKMEHTNSDVEEYFASVKETSLNISDEKIKVTKLQDDLLENSNDSFSSENSSVYASPMANVEDTESGMETEAEVANERLNETNIKPFGHEKPFNPNQGKILAAMLKEIDKKLVDKNNETVINSENLTSSQPEQNCEEYRNAKNKNPLRLLATCPTELVQEDKSRNSDEQSVIECINEMPVLKENKISLNAKSKNELKESVAISGSSGSLVISTGTSTATNSLANLSTTATGLTDSATILISTANSIT</sequence>
<dbReference type="InParanoid" id="H2Z2B9"/>
<dbReference type="Proteomes" id="UP000007875">
    <property type="component" value="Unassembled WGS sequence"/>
</dbReference>
<evidence type="ECO:0000313" key="1">
    <source>
        <dbReference type="Ensembl" id="ENSCSAVP00000011731.1"/>
    </source>
</evidence>
<name>H2Z2B9_CIOSA</name>